<dbReference type="GO" id="GO:0005829">
    <property type="term" value="C:cytosol"/>
    <property type="evidence" value="ECO:0007669"/>
    <property type="project" value="TreeGrafter"/>
</dbReference>
<keyword evidence="3" id="KW-0347">Helicase</keyword>
<evidence type="ECO:0000259" key="7">
    <source>
        <dbReference type="PROSITE" id="PS51194"/>
    </source>
</evidence>
<dbReference type="InterPro" id="IPR027417">
    <property type="entry name" value="P-loop_NTPase"/>
</dbReference>
<dbReference type="GO" id="GO:0016787">
    <property type="term" value="F:hydrolase activity"/>
    <property type="evidence" value="ECO:0007669"/>
    <property type="project" value="UniProtKB-KW"/>
</dbReference>
<keyword evidence="1" id="KW-0547">Nucleotide-binding</keyword>
<evidence type="ECO:0000256" key="4">
    <source>
        <dbReference type="ARBA" id="ARBA00022840"/>
    </source>
</evidence>
<organism evidence="8 9">
    <name type="scientific">Acidianus brierleyi</name>
    <dbReference type="NCBI Taxonomy" id="41673"/>
    <lineage>
        <taxon>Archaea</taxon>
        <taxon>Thermoproteota</taxon>
        <taxon>Thermoprotei</taxon>
        <taxon>Sulfolobales</taxon>
        <taxon>Sulfolobaceae</taxon>
        <taxon>Acidianus</taxon>
    </lineage>
</organism>
<dbReference type="GO" id="GO:0003724">
    <property type="term" value="F:RNA helicase activity"/>
    <property type="evidence" value="ECO:0007669"/>
    <property type="project" value="TreeGrafter"/>
</dbReference>
<dbReference type="InterPro" id="IPR011545">
    <property type="entry name" value="DEAD/DEAH_box_helicase_dom"/>
</dbReference>
<reference evidence="8 9" key="1">
    <citation type="submission" date="2018-05" db="EMBL/GenBank/DDBJ databases">
        <title>Complete Genome Sequences of Extremely Thermoacidophilic, Metal-Mobilizing Type-Strain Members of the Archaeal Family Sulfolobaceae: Acidianus brierleyi DSM-1651T, Acidianus sulfidivorans DSM-18786T, Metallosphaera hakonensis DSM-7519T, and Metallosphaera prunae DSM-10039T.</title>
        <authorList>
            <person name="Counts J.A."/>
            <person name="Kelly R.M."/>
        </authorList>
    </citation>
    <scope>NUCLEOTIDE SEQUENCE [LARGE SCALE GENOMIC DNA]</scope>
    <source>
        <strain evidence="8 9">DSM 1651</strain>
    </source>
</reference>
<dbReference type="InterPro" id="IPR014001">
    <property type="entry name" value="Helicase_ATP-bd"/>
</dbReference>
<dbReference type="GO" id="GO:0005524">
    <property type="term" value="F:ATP binding"/>
    <property type="evidence" value="ECO:0007669"/>
    <property type="project" value="UniProtKB-KW"/>
</dbReference>
<dbReference type="Pfam" id="PF22590">
    <property type="entry name" value="Cas3-like_C_2"/>
    <property type="match status" value="1"/>
</dbReference>
<dbReference type="EMBL" id="CP029289">
    <property type="protein sequence ID" value="AWR95230.1"/>
    <property type="molecule type" value="Genomic_DNA"/>
</dbReference>
<sequence length="507" mass="57409">MLEEKSSSLTNLMDYYNYTINALNFSRRSGIEDTIKKIEEGKSVIFTAPTGYGKTTMTEVLALAAIKGNEVFDRVIHVLPLRSIVQDLYRKLLKNSEKLGIDKREIAAQDMDFTDSPYFLKKVNITTLDTFILNLFKVPVAEIKRVIKGNGSHFEIPRAMIYSSIVIFDEFHLFSEEGRPLTSTIASLRALNDLGVPFIIMTATLSENIKGLIKKELEINGNLCEVNANDFSIERKISMDFIDDEKLTINQLVEKFPIDKNKKTLIVFNTRKDAIEAYKILKHFNPLLLHSKFNKIDRTKKIESIDDYNLVISTQVIEAGIDKSFDRLITEAAPASSIIQRAGRVARYGGYGEVIIFPFRGYVYDRDEVNETLNEIRKRGSIDQSLMSVSKGHSDLNPMLLKSLELIDDNVLFSLTSRDLIEEECNLTREVSLVMGFPPGCYSVNCAIPLTEEEALKELESNKKVIKDGKEEYLDAIPRRDCISIYFLKKGIDGIVIKGYDETGGIL</sequence>
<dbReference type="RefSeq" id="WP_110271111.1">
    <property type="nucleotide sequence ID" value="NZ_CP029289.2"/>
</dbReference>
<protein>
    <submittedName>
        <fullName evidence="8">CRISPR-associated helicase Cas3</fullName>
    </submittedName>
</protein>
<dbReference type="PANTHER" id="PTHR47959:SF16">
    <property type="entry name" value="CRISPR-ASSOCIATED NUCLEASE_HELICASE CAS3-RELATED"/>
    <property type="match status" value="1"/>
</dbReference>
<dbReference type="InterPro" id="IPR050079">
    <property type="entry name" value="DEAD_box_RNA_helicase"/>
</dbReference>
<dbReference type="AlphaFoldDB" id="A0A2U9IGW0"/>
<evidence type="ECO:0000259" key="6">
    <source>
        <dbReference type="PROSITE" id="PS51192"/>
    </source>
</evidence>
<dbReference type="Gene3D" id="3.40.50.300">
    <property type="entry name" value="P-loop containing nucleotide triphosphate hydrolases"/>
    <property type="match status" value="2"/>
</dbReference>
<accession>A0A2U9IGW0</accession>
<dbReference type="KEGG" id="abri:DFR85_12100"/>
<name>A0A2U9IGW0_9CREN</name>
<dbReference type="GO" id="GO:0140097">
    <property type="term" value="F:catalytic activity, acting on DNA"/>
    <property type="evidence" value="ECO:0007669"/>
    <property type="project" value="UniProtKB-ARBA"/>
</dbReference>
<dbReference type="GO" id="GO:0003676">
    <property type="term" value="F:nucleic acid binding"/>
    <property type="evidence" value="ECO:0007669"/>
    <property type="project" value="InterPro"/>
</dbReference>
<keyword evidence="5" id="KW-0051">Antiviral defense</keyword>
<dbReference type="NCBIfam" id="TIGR01587">
    <property type="entry name" value="cas3_core"/>
    <property type="match status" value="1"/>
</dbReference>
<evidence type="ECO:0000256" key="5">
    <source>
        <dbReference type="ARBA" id="ARBA00023118"/>
    </source>
</evidence>
<evidence type="ECO:0000256" key="1">
    <source>
        <dbReference type="ARBA" id="ARBA00022741"/>
    </source>
</evidence>
<dbReference type="Proteomes" id="UP000248044">
    <property type="component" value="Chromosome"/>
</dbReference>
<dbReference type="InterPro" id="IPR001650">
    <property type="entry name" value="Helicase_C-like"/>
</dbReference>
<evidence type="ECO:0000313" key="8">
    <source>
        <dbReference type="EMBL" id="AWR95230.1"/>
    </source>
</evidence>
<dbReference type="GO" id="GO:0051607">
    <property type="term" value="P:defense response to virus"/>
    <property type="evidence" value="ECO:0007669"/>
    <property type="project" value="UniProtKB-KW"/>
</dbReference>
<dbReference type="Pfam" id="PF00270">
    <property type="entry name" value="DEAD"/>
    <property type="match status" value="1"/>
</dbReference>
<dbReference type="SMART" id="SM00487">
    <property type="entry name" value="DEXDc"/>
    <property type="match status" value="1"/>
</dbReference>
<keyword evidence="4" id="KW-0067">ATP-binding</keyword>
<feature type="domain" description="Helicase ATP-binding" evidence="6">
    <location>
        <begin position="35"/>
        <end position="223"/>
    </location>
</feature>
<dbReference type="PROSITE" id="PS51192">
    <property type="entry name" value="HELICASE_ATP_BIND_1"/>
    <property type="match status" value="1"/>
</dbReference>
<proteinExistence type="predicted"/>
<keyword evidence="9" id="KW-1185">Reference proteome</keyword>
<gene>
    <name evidence="8" type="primary">cas3</name>
    <name evidence="8" type="ORF">DFR85_12100</name>
</gene>
<evidence type="ECO:0000256" key="2">
    <source>
        <dbReference type="ARBA" id="ARBA00022801"/>
    </source>
</evidence>
<dbReference type="PANTHER" id="PTHR47959">
    <property type="entry name" value="ATP-DEPENDENT RNA HELICASE RHLE-RELATED"/>
    <property type="match status" value="1"/>
</dbReference>
<evidence type="ECO:0000313" key="9">
    <source>
        <dbReference type="Proteomes" id="UP000248044"/>
    </source>
</evidence>
<dbReference type="SUPFAM" id="SSF52540">
    <property type="entry name" value="P-loop containing nucleoside triphosphate hydrolases"/>
    <property type="match status" value="1"/>
</dbReference>
<dbReference type="PROSITE" id="PS51194">
    <property type="entry name" value="HELICASE_CTER"/>
    <property type="match status" value="1"/>
</dbReference>
<dbReference type="InterPro" id="IPR006474">
    <property type="entry name" value="Helicase_Cas3_CRISPR-ass_core"/>
</dbReference>
<dbReference type="InterPro" id="IPR054712">
    <property type="entry name" value="Cas3-like_dom"/>
</dbReference>
<evidence type="ECO:0000256" key="3">
    <source>
        <dbReference type="ARBA" id="ARBA00022806"/>
    </source>
</evidence>
<dbReference type="GeneID" id="36832910"/>
<feature type="domain" description="Helicase C-terminal" evidence="7">
    <location>
        <begin position="248"/>
        <end position="397"/>
    </location>
</feature>
<dbReference type="SMART" id="SM00490">
    <property type="entry name" value="HELICc"/>
    <property type="match status" value="1"/>
</dbReference>
<keyword evidence="2" id="KW-0378">Hydrolase</keyword>